<protein>
    <submittedName>
        <fullName evidence="2">Uncharacterized protein</fullName>
    </submittedName>
</protein>
<dbReference type="Proteomes" id="UP000594042">
    <property type="component" value="Chromosome"/>
</dbReference>
<gene>
    <name evidence="2" type="ORF">Cop2CBH44_01320</name>
</gene>
<reference evidence="3" key="1">
    <citation type="submission" date="2020-07" db="EMBL/GenBank/DDBJ databases">
        <title>Complete genome sequencing of Coprobacter sp. strain 2CBH44.</title>
        <authorList>
            <person name="Sakamoto M."/>
            <person name="Murakami T."/>
            <person name="Mori H."/>
        </authorList>
    </citation>
    <scope>NUCLEOTIDE SEQUENCE [LARGE SCALE GENOMIC DNA]</scope>
    <source>
        <strain evidence="3">2CBH44</strain>
    </source>
</reference>
<dbReference type="KEGG" id="copr:Cop2CBH44_01320"/>
<keyword evidence="1" id="KW-0472">Membrane</keyword>
<evidence type="ECO:0000313" key="2">
    <source>
        <dbReference type="EMBL" id="BCI61779.1"/>
    </source>
</evidence>
<keyword evidence="1" id="KW-0812">Transmembrane</keyword>
<evidence type="ECO:0000313" key="3">
    <source>
        <dbReference type="Proteomes" id="UP000594042"/>
    </source>
</evidence>
<feature type="transmembrane region" description="Helical" evidence="1">
    <location>
        <begin position="67"/>
        <end position="87"/>
    </location>
</feature>
<dbReference type="AlphaFoldDB" id="A0A7G1HQ15"/>
<keyword evidence="1" id="KW-1133">Transmembrane helix</keyword>
<accession>A0A7G1HQ15</accession>
<organism evidence="2 3">
    <name type="scientific">Coprobacter secundus subsp. similis</name>
    <dbReference type="NCBI Taxonomy" id="2751153"/>
    <lineage>
        <taxon>Bacteria</taxon>
        <taxon>Pseudomonadati</taxon>
        <taxon>Bacteroidota</taxon>
        <taxon>Bacteroidia</taxon>
        <taxon>Bacteroidales</taxon>
        <taxon>Barnesiellaceae</taxon>
        <taxon>Coprobacter</taxon>
    </lineage>
</organism>
<keyword evidence="3" id="KW-1185">Reference proteome</keyword>
<name>A0A7G1HQ15_9BACT</name>
<sequence>MLPYTAKHFARRLSAIFLPLPRVLPSHTPQSPLERGSYPRYKSLVINKKTAFQTFLFRRRRGRCCQFFCLLICFGWLPHVLWCAALFRAPALGDITGAVFLGFVEYLGIECGASVLQECNLEGEV</sequence>
<proteinExistence type="predicted"/>
<dbReference type="EMBL" id="AP023322">
    <property type="protein sequence ID" value="BCI61779.1"/>
    <property type="molecule type" value="Genomic_DNA"/>
</dbReference>
<evidence type="ECO:0000256" key="1">
    <source>
        <dbReference type="SAM" id="Phobius"/>
    </source>
</evidence>